<evidence type="ECO:0000256" key="6">
    <source>
        <dbReference type="ARBA" id="ARBA00073413"/>
    </source>
</evidence>
<organism evidence="7 8">
    <name type="scientific">Phtheirospermum japonicum</name>
    <dbReference type="NCBI Taxonomy" id="374723"/>
    <lineage>
        <taxon>Eukaryota</taxon>
        <taxon>Viridiplantae</taxon>
        <taxon>Streptophyta</taxon>
        <taxon>Embryophyta</taxon>
        <taxon>Tracheophyta</taxon>
        <taxon>Spermatophyta</taxon>
        <taxon>Magnoliopsida</taxon>
        <taxon>eudicotyledons</taxon>
        <taxon>Gunneridae</taxon>
        <taxon>Pentapetalae</taxon>
        <taxon>asterids</taxon>
        <taxon>lamiids</taxon>
        <taxon>Lamiales</taxon>
        <taxon>Orobanchaceae</taxon>
        <taxon>Orobanchaceae incertae sedis</taxon>
        <taxon>Phtheirospermum</taxon>
    </lineage>
</organism>
<dbReference type="AlphaFoldDB" id="A0A830DK72"/>
<evidence type="ECO:0000256" key="5">
    <source>
        <dbReference type="ARBA" id="ARBA00066415"/>
    </source>
</evidence>
<dbReference type="Proteomes" id="UP000653305">
    <property type="component" value="Unassembled WGS sequence"/>
</dbReference>
<dbReference type="InterPro" id="IPR050317">
    <property type="entry name" value="Plant_Fungal_Acyltransferase"/>
</dbReference>
<dbReference type="PANTHER" id="PTHR31642">
    <property type="entry name" value="TRICHOTHECENE 3-O-ACETYLTRANSFERASE"/>
    <property type="match status" value="1"/>
</dbReference>
<dbReference type="EC" id="2.3.1.140" evidence="5"/>
<dbReference type="EMBL" id="BMAC01001425">
    <property type="protein sequence ID" value="GFQ07206.1"/>
    <property type="molecule type" value="Genomic_DNA"/>
</dbReference>
<evidence type="ECO:0000256" key="4">
    <source>
        <dbReference type="ARBA" id="ARBA00051052"/>
    </source>
</evidence>
<comment type="caution">
    <text evidence="7">The sequence shown here is derived from an EMBL/GenBank/DDBJ whole genome shotgun (WGS) entry which is preliminary data.</text>
</comment>
<dbReference type="Gene3D" id="3.30.559.10">
    <property type="entry name" value="Chloramphenicol acetyltransferase-like domain"/>
    <property type="match status" value="2"/>
</dbReference>
<accession>A0A830DK72</accession>
<dbReference type="PANTHER" id="PTHR31642:SF11">
    <property type="entry name" value="SHIKIMATE O-HYDROXYCINNAMOYLTRANSFERASE"/>
    <property type="match status" value="1"/>
</dbReference>
<sequence>MKIKVRKSTMVKPIVATPNTNLWISNLDVQMPTDYHTLILYFYRYTGGANFFDPAALKAALGRALVEFYPVAGRLMKRPENGRIEINCNGEGVLLVEAECDGEMDDLGDFGPKPELGLIPTVDYSQGISTYPLCLFQVTRFKCGGVCLGVAYEHHVSDGTSDFHFINTWSDIARGLDSITIPPFVDRTVLRARNPANPKFAHVEYQPPPPPMTHSTNPSVTNFSMLKLTRDQLNALKAKCNIGGENNNKVTYSTYEALAGHAWRSISEARGLPEDQETKLYAPVDGRSRLRQPPLPSGYFGNVIFTAAAIASCGELRSNPLGFAAARVRDALAKMDDDYLRSALDYLELHYGSDPGAAAKRRGASLFRCPNLGVISWARLPLYEADFGWGRPVYVGLGEDPSEGKTFVMPSPVNDGGLLYAISLPRKQMELFKKVFYDI</sequence>
<dbReference type="FunFam" id="3.30.559.10:FF:000008">
    <property type="entry name" value="Tryptamine hydroxycinnamoyl transferase"/>
    <property type="match status" value="1"/>
</dbReference>
<name>A0A830DK72_9LAMI</name>
<reference evidence="7" key="1">
    <citation type="submission" date="2020-07" db="EMBL/GenBank/DDBJ databases">
        <title>Ethylene signaling mediates host invasion by parasitic plants.</title>
        <authorList>
            <person name="Yoshida S."/>
        </authorList>
    </citation>
    <scope>NUCLEOTIDE SEQUENCE</scope>
    <source>
        <strain evidence="7">Okayama</strain>
    </source>
</reference>
<evidence type="ECO:0000256" key="3">
    <source>
        <dbReference type="ARBA" id="ARBA00023315"/>
    </source>
</evidence>
<proteinExistence type="inferred from homology"/>
<dbReference type="Pfam" id="PF02458">
    <property type="entry name" value="Transferase"/>
    <property type="match status" value="1"/>
</dbReference>
<protein>
    <recommendedName>
        <fullName evidence="6">Rosmarinate synthase</fullName>
        <ecNumber evidence="5">2.3.1.140</ecNumber>
    </recommendedName>
</protein>
<evidence type="ECO:0000256" key="2">
    <source>
        <dbReference type="ARBA" id="ARBA00022679"/>
    </source>
</evidence>
<dbReference type="SUPFAM" id="SSF52777">
    <property type="entry name" value="CoA-dependent acyltransferases"/>
    <property type="match status" value="1"/>
</dbReference>
<evidence type="ECO:0000313" key="8">
    <source>
        <dbReference type="Proteomes" id="UP000653305"/>
    </source>
</evidence>
<keyword evidence="2 7" id="KW-0808">Transferase</keyword>
<keyword evidence="8" id="KW-1185">Reference proteome</keyword>
<dbReference type="FunFam" id="3.30.559.10:FF:000015">
    <property type="entry name" value="Spermidine hydroxycinnamoyl transferase"/>
    <property type="match status" value="1"/>
</dbReference>
<dbReference type="InterPro" id="IPR023213">
    <property type="entry name" value="CAT-like_dom_sf"/>
</dbReference>
<evidence type="ECO:0000256" key="1">
    <source>
        <dbReference type="ARBA" id="ARBA00009861"/>
    </source>
</evidence>
<keyword evidence="3" id="KW-0012">Acyltransferase</keyword>
<gene>
    <name evidence="7" type="ORF">PHJA_002864700</name>
</gene>
<comment type="catalytic activity">
    <reaction evidence="4">
        <text>(2R)-3-(3,4-dihydroxyphenyl)lactate + (E)-caffeoyl-CoA = (R)-rosmarinate + CoA</text>
        <dbReference type="Rhea" id="RHEA:22344"/>
        <dbReference type="ChEBI" id="CHEBI:57287"/>
        <dbReference type="ChEBI" id="CHEBI:71492"/>
        <dbReference type="ChEBI" id="CHEBI:71493"/>
        <dbReference type="ChEBI" id="CHEBI:87136"/>
        <dbReference type="EC" id="2.3.1.140"/>
    </reaction>
</comment>
<dbReference type="GO" id="GO:0050266">
    <property type="term" value="F:rosmarinate synthase activity"/>
    <property type="evidence" value="ECO:0007669"/>
    <property type="project" value="UniProtKB-EC"/>
</dbReference>
<dbReference type="OrthoDB" id="671439at2759"/>
<evidence type="ECO:0000313" key="7">
    <source>
        <dbReference type="EMBL" id="GFQ07206.1"/>
    </source>
</evidence>
<comment type="similarity">
    <text evidence="1">Belongs to the plant acyltransferase family.</text>
</comment>